<dbReference type="OMA" id="NIACCFS"/>
<dbReference type="Gramene" id="EFJ10770">
    <property type="protein sequence ID" value="EFJ10770"/>
    <property type="gene ID" value="SELMODRAFT_159420"/>
</dbReference>
<evidence type="ECO:0000313" key="3">
    <source>
        <dbReference type="EMBL" id="EFJ10770.1"/>
    </source>
</evidence>
<dbReference type="InterPro" id="IPR001478">
    <property type="entry name" value="PDZ"/>
</dbReference>
<evidence type="ECO:0000313" key="4">
    <source>
        <dbReference type="Proteomes" id="UP000001514"/>
    </source>
</evidence>
<dbReference type="HOGENOM" id="CLU_053421_0_0_1"/>
<feature type="region of interest" description="Disordered" evidence="1">
    <location>
        <begin position="78"/>
        <end position="105"/>
    </location>
</feature>
<dbReference type="KEGG" id="smo:SELMODRAFT_159420"/>
<dbReference type="OrthoDB" id="439127at2759"/>
<accession>D8SYD1</accession>
<dbReference type="Gene3D" id="1.25.40.10">
    <property type="entry name" value="Tetratricopeptide repeat domain"/>
    <property type="match status" value="1"/>
</dbReference>
<dbReference type="Proteomes" id="UP000001514">
    <property type="component" value="Unassembled WGS sequence"/>
</dbReference>
<dbReference type="PANTHER" id="PTHR47661">
    <property type="entry name" value="PHOSPHOGLUCAN PHOSPHATASE LSF1, CHLOROPLASTIC"/>
    <property type="match status" value="1"/>
</dbReference>
<dbReference type="InterPro" id="IPR011990">
    <property type="entry name" value="TPR-like_helical_dom_sf"/>
</dbReference>
<feature type="domain" description="PDZ" evidence="2">
    <location>
        <begin position="115"/>
        <end position="154"/>
    </location>
</feature>
<dbReference type="SUPFAM" id="SSF48452">
    <property type="entry name" value="TPR-like"/>
    <property type="match status" value="1"/>
</dbReference>
<dbReference type="EMBL" id="GL377652">
    <property type="protein sequence ID" value="EFJ10770.1"/>
    <property type="molecule type" value="Genomic_DNA"/>
</dbReference>
<reference evidence="3 4" key="1">
    <citation type="journal article" date="2011" name="Science">
        <title>The Selaginella genome identifies genetic changes associated with the evolution of vascular plants.</title>
        <authorList>
            <person name="Banks J.A."/>
            <person name="Nishiyama T."/>
            <person name="Hasebe M."/>
            <person name="Bowman J.L."/>
            <person name="Gribskov M."/>
            <person name="dePamphilis C."/>
            <person name="Albert V.A."/>
            <person name="Aono N."/>
            <person name="Aoyama T."/>
            <person name="Ambrose B.A."/>
            <person name="Ashton N.W."/>
            <person name="Axtell M.J."/>
            <person name="Barker E."/>
            <person name="Barker M.S."/>
            <person name="Bennetzen J.L."/>
            <person name="Bonawitz N.D."/>
            <person name="Chapple C."/>
            <person name="Cheng C."/>
            <person name="Correa L.G."/>
            <person name="Dacre M."/>
            <person name="DeBarry J."/>
            <person name="Dreyer I."/>
            <person name="Elias M."/>
            <person name="Engstrom E.M."/>
            <person name="Estelle M."/>
            <person name="Feng L."/>
            <person name="Finet C."/>
            <person name="Floyd S.K."/>
            <person name="Frommer W.B."/>
            <person name="Fujita T."/>
            <person name="Gramzow L."/>
            <person name="Gutensohn M."/>
            <person name="Harholt J."/>
            <person name="Hattori M."/>
            <person name="Heyl A."/>
            <person name="Hirai T."/>
            <person name="Hiwatashi Y."/>
            <person name="Ishikawa M."/>
            <person name="Iwata M."/>
            <person name="Karol K.G."/>
            <person name="Koehler B."/>
            <person name="Kolukisaoglu U."/>
            <person name="Kubo M."/>
            <person name="Kurata T."/>
            <person name="Lalonde S."/>
            <person name="Li K."/>
            <person name="Li Y."/>
            <person name="Litt A."/>
            <person name="Lyons E."/>
            <person name="Manning G."/>
            <person name="Maruyama T."/>
            <person name="Michael T.P."/>
            <person name="Mikami K."/>
            <person name="Miyazaki S."/>
            <person name="Morinaga S."/>
            <person name="Murata T."/>
            <person name="Mueller-Roeber B."/>
            <person name="Nelson D.R."/>
            <person name="Obara M."/>
            <person name="Oguri Y."/>
            <person name="Olmstead R.G."/>
            <person name="Onodera N."/>
            <person name="Petersen B.L."/>
            <person name="Pils B."/>
            <person name="Prigge M."/>
            <person name="Rensing S.A."/>
            <person name="Riano-Pachon D.M."/>
            <person name="Roberts A.W."/>
            <person name="Sato Y."/>
            <person name="Scheller H.V."/>
            <person name="Schulz B."/>
            <person name="Schulz C."/>
            <person name="Shakirov E.V."/>
            <person name="Shibagaki N."/>
            <person name="Shinohara N."/>
            <person name="Shippen D.E."/>
            <person name="Soerensen I."/>
            <person name="Sotooka R."/>
            <person name="Sugimoto N."/>
            <person name="Sugita M."/>
            <person name="Sumikawa N."/>
            <person name="Tanurdzic M."/>
            <person name="Theissen G."/>
            <person name="Ulvskov P."/>
            <person name="Wakazuki S."/>
            <person name="Weng J.K."/>
            <person name="Willats W.W."/>
            <person name="Wipf D."/>
            <person name="Wolf P.G."/>
            <person name="Yang L."/>
            <person name="Zimmer A.D."/>
            <person name="Zhu Q."/>
            <person name="Mitros T."/>
            <person name="Hellsten U."/>
            <person name="Loque D."/>
            <person name="Otillar R."/>
            <person name="Salamov A."/>
            <person name="Schmutz J."/>
            <person name="Shapiro H."/>
            <person name="Lindquist E."/>
            <person name="Lucas S."/>
            <person name="Rokhsar D."/>
            <person name="Grigoriev I.V."/>
        </authorList>
    </citation>
    <scope>NUCLEOTIDE SEQUENCE [LARGE SCALE GENOMIC DNA]</scope>
</reference>
<feature type="compositionally biased region" description="Low complexity" evidence="1">
    <location>
        <begin position="91"/>
        <end position="101"/>
    </location>
</feature>
<keyword evidence="4" id="KW-1185">Reference proteome</keyword>
<name>D8SYD1_SELML</name>
<protein>
    <recommendedName>
        <fullName evidence="2">PDZ domain-containing protein</fullName>
    </recommendedName>
</protein>
<dbReference type="NCBIfam" id="NF047558">
    <property type="entry name" value="TPR_END_plus"/>
    <property type="match status" value="1"/>
</dbReference>
<dbReference type="FunCoup" id="D8SYD1">
    <property type="interactions" value="1779"/>
</dbReference>
<dbReference type="InterPro" id="IPR036034">
    <property type="entry name" value="PDZ_sf"/>
</dbReference>
<evidence type="ECO:0000256" key="1">
    <source>
        <dbReference type="SAM" id="MobiDB-lite"/>
    </source>
</evidence>
<organism evidence="4">
    <name type="scientific">Selaginella moellendorffii</name>
    <name type="common">Spikemoss</name>
    <dbReference type="NCBI Taxonomy" id="88036"/>
    <lineage>
        <taxon>Eukaryota</taxon>
        <taxon>Viridiplantae</taxon>
        <taxon>Streptophyta</taxon>
        <taxon>Embryophyta</taxon>
        <taxon>Tracheophyta</taxon>
        <taxon>Lycopodiopsida</taxon>
        <taxon>Selaginellales</taxon>
        <taxon>Selaginellaceae</taxon>
        <taxon>Selaginella</taxon>
    </lineage>
</organism>
<sequence length="352" mass="37856">MAAGAALWSGGAILNHGGATGIPGKIASGSSICGICLFSHGGGSTIASSRNFERKLTFPQRIGNTGSILAAANSADSSSIGTVTTGESKDSSASTSSSSGSKPDEFYEVEIEKPYGIKFYKGTDGGTYIDALAPGGSAAKTKMFQPGDKVLATSAVFGNEIWPAAEYGRTMYTVRQRIGPLLMKMQKKYGEREDQAVSSEKLAAQRNANVISEQLREIQIQNYKRKMQLKKQREEDLREGLQLYKKSAYQEALSKFESVLGSKPEGLEEAIASYNVACCYAKLDQVEAGLSALGEALEAGFEDYKKIRTDEDLASLRASPEFKALIDKYDEPIFNENAVKAIKGLFGFFGKT</sequence>
<dbReference type="PROSITE" id="PS50106">
    <property type="entry name" value="PDZ"/>
    <property type="match status" value="1"/>
</dbReference>
<dbReference type="InParanoid" id="D8SYD1"/>
<dbReference type="eggNOG" id="ENOG502QQQU">
    <property type="taxonomic scope" value="Eukaryota"/>
</dbReference>
<dbReference type="STRING" id="88036.D8SYD1"/>
<evidence type="ECO:0000259" key="2">
    <source>
        <dbReference type="PROSITE" id="PS50106"/>
    </source>
</evidence>
<dbReference type="Gene3D" id="2.30.42.10">
    <property type="match status" value="1"/>
</dbReference>
<dbReference type="SUPFAM" id="SSF50156">
    <property type="entry name" value="PDZ domain-like"/>
    <property type="match status" value="1"/>
</dbReference>
<dbReference type="AlphaFoldDB" id="D8SYD1"/>
<gene>
    <name evidence="3" type="ORF">SELMODRAFT_159420</name>
</gene>
<dbReference type="PANTHER" id="PTHR47661:SF3">
    <property type="entry name" value="PROTEIN CONTAINING PDZ DOMAIN, A K-BOX DOMAIN, AND A TPR REGION"/>
    <property type="match status" value="1"/>
</dbReference>
<proteinExistence type="predicted"/>